<evidence type="ECO:0000256" key="7">
    <source>
        <dbReference type="ARBA" id="ARBA00023002"/>
    </source>
</evidence>
<evidence type="ECO:0000256" key="3">
    <source>
        <dbReference type="ARBA" id="ARBA00022617"/>
    </source>
</evidence>
<dbReference type="InterPro" id="IPR001199">
    <property type="entry name" value="Cyt_B5-like_heme/steroid-bd"/>
</dbReference>
<evidence type="ECO:0000256" key="8">
    <source>
        <dbReference type="ARBA" id="ARBA00023004"/>
    </source>
</evidence>
<dbReference type="Gene3D" id="1.20.140.10">
    <property type="entry name" value="Butyryl-CoA Dehydrogenase, subunit A, domain 3"/>
    <property type="match status" value="1"/>
</dbReference>
<dbReference type="RefSeq" id="XP_035322940.1">
    <property type="nucleotide sequence ID" value="XM_035466928.1"/>
</dbReference>
<dbReference type="InterPro" id="IPR009100">
    <property type="entry name" value="AcylCoA_DH/oxidase_NM_dom_sf"/>
</dbReference>
<dbReference type="Gene3D" id="3.10.120.10">
    <property type="entry name" value="Cytochrome b5-like heme/steroid binding domain"/>
    <property type="match status" value="1"/>
</dbReference>
<dbReference type="Pfam" id="PF00441">
    <property type="entry name" value="Acyl-CoA_dh_1"/>
    <property type="match status" value="1"/>
</dbReference>
<dbReference type="PANTHER" id="PTHR48083">
    <property type="entry name" value="MEDIUM-CHAIN SPECIFIC ACYL-COA DEHYDROGENASE, MITOCHONDRIAL-RELATED"/>
    <property type="match status" value="1"/>
</dbReference>
<protein>
    <submittedName>
        <fullName evidence="10">Acyl-CoA dehydrogenase, N-terminal domain</fullName>
    </submittedName>
</protein>
<dbReference type="Proteomes" id="UP000749293">
    <property type="component" value="Unassembled WGS sequence"/>
</dbReference>
<dbReference type="InterPro" id="IPR018506">
    <property type="entry name" value="Cyt_B5_heme-BS"/>
</dbReference>
<dbReference type="InterPro" id="IPR006091">
    <property type="entry name" value="Acyl-CoA_Oxase/DH_mid-dom"/>
</dbReference>
<organism evidence="10 11">
    <name type="scientific">Geosmithia morbida</name>
    <dbReference type="NCBI Taxonomy" id="1094350"/>
    <lineage>
        <taxon>Eukaryota</taxon>
        <taxon>Fungi</taxon>
        <taxon>Dikarya</taxon>
        <taxon>Ascomycota</taxon>
        <taxon>Pezizomycotina</taxon>
        <taxon>Sordariomycetes</taxon>
        <taxon>Hypocreomycetidae</taxon>
        <taxon>Hypocreales</taxon>
        <taxon>Bionectriaceae</taxon>
        <taxon>Geosmithia</taxon>
    </lineage>
</organism>
<keyword evidence="8" id="KW-0408">Iron</keyword>
<dbReference type="GO" id="GO:0003995">
    <property type="term" value="F:acyl-CoA dehydrogenase activity"/>
    <property type="evidence" value="ECO:0007669"/>
    <property type="project" value="InterPro"/>
</dbReference>
<evidence type="ECO:0000256" key="1">
    <source>
        <dbReference type="ARBA" id="ARBA00001974"/>
    </source>
</evidence>
<dbReference type="GO" id="GO:0020037">
    <property type="term" value="F:heme binding"/>
    <property type="evidence" value="ECO:0007669"/>
    <property type="project" value="InterPro"/>
</dbReference>
<dbReference type="GO" id="GO:0050660">
    <property type="term" value="F:flavin adenine dinucleotide binding"/>
    <property type="evidence" value="ECO:0007669"/>
    <property type="project" value="InterPro"/>
</dbReference>
<dbReference type="PROSITE" id="PS00072">
    <property type="entry name" value="ACYL_COA_DH_1"/>
    <property type="match status" value="1"/>
</dbReference>
<accession>A0A9P4YZ25</accession>
<dbReference type="SUPFAM" id="SSF55856">
    <property type="entry name" value="Cytochrome b5-like heme/steroid binding domain"/>
    <property type="match status" value="1"/>
</dbReference>
<gene>
    <name evidence="10" type="ORF">GMORB2_4954</name>
</gene>
<dbReference type="InterPro" id="IPR050741">
    <property type="entry name" value="Acyl-CoA_dehydrogenase"/>
</dbReference>
<sequence length="513" mass="57205">MTTYTRDQVRTHKTDDSTWCIIDSIVYDLTDFLDAHPGGEAVLRQVAGQDATDAFYNLHRHEVLDRYASLAVGSVAGEARQVVVRQPGETSPVPYSEPLWLTRPFRSPYYDESHARLQRAARDFTDRHLLPEADECELTGRYMSDEMVRRMERNGILRMRLGPGPHLHGRDLFDGAVDGRSFNYFHMLVLAQEMARTMTRGFQDGNMAGMTIGLTAVLNWMPDSPLKTDVCDSVFSGRKKICLAITEAFAGSDVAGVRTAAQKTPDGKFFIVNGTKKWITNGTFSDFFVTLVRTGQANDAFTVLLIPRSEGVETKPIRTSYSASAGTAFVTYDNVRVPVENVVGQENSGLRVIFSNFNHERWAMVCTVTSQCRLVVEESLKWANQRAMAGKRLIDQPVVRQKLAKMIALTEANQAWLETITHQMCMMPYAEQVKHLAGPIGLLKMSATRAAHEVADEAVQIWGGRGVTQTGMGRKIEAFHRTYKFDAILGGAEEVVADLGVRQAVKNFPKARL</sequence>
<dbReference type="InterPro" id="IPR006089">
    <property type="entry name" value="Acyl-CoA_DH_CS"/>
</dbReference>
<dbReference type="InterPro" id="IPR009075">
    <property type="entry name" value="AcylCo_DH/oxidase_C"/>
</dbReference>
<dbReference type="SUPFAM" id="SSF47203">
    <property type="entry name" value="Acyl-CoA dehydrogenase C-terminal domain-like"/>
    <property type="match status" value="1"/>
</dbReference>
<dbReference type="SUPFAM" id="SSF56645">
    <property type="entry name" value="Acyl-CoA dehydrogenase NM domain-like"/>
    <property type="match status" value="1"/>
</dbReference>
<dbReference type="InterPro" id="IPR036400">
    <property type="entry name" value="Cyt_B5-like_heme/steroid_sf"/>
</dbReference>
<evidence type="ECO:0000256" key="2">
    <source>
        <dbReference type="ARBA" id="ARBA00009347"/>
    </source>
</evidence>
<evidence type="ECO:0000313" key="11">
    <source>
        <dbReference type="Proteomes" id="UP000749293"/>
    </source>
</evidence>
<dbReference type="PANTHER" id="PTHR48083:SF28">
    <property type="entry name" value="ACYL-COA DEHYDROGENASE FAMILY PROTEIN (AFU_ORTHOLOGUE AFUA_6G10880)-RELATED"/>
    <property type="match status" value="1"/>
</dbReference>
<dbReference type="InterPro" id="IPR046373">
    <property type="entry name" value="Acyl-CoA_Oxase/DH_mid-dom_sf"/>
</dbReference>
<dbReference type="Pfam" id="PF00173">
    <property type="entry name" value="Cyt-b5"/>
    <property type="match status" value="1"/>
</dbReference>
<evidence type="ECO:0000256" key="6">
    <source>
        <dbReference type="ARBA" id="ARBA00022827"/>
    </source>
</evidence>
<keyword evidence="4" id="KW-0285">Flavoprotein</keyword>
<dbReference type="GO" id="GO:0046872">
    <property type="term" value="F:metal ion binding"/>
    <property type="evidence" value="ECO:0007669"/>
    <property type="project" value="UniProtKB-KW"/>
</dbReference>
<comment type="caution">
    <text evidence="10">The sequence shown here is derived from an EMBL/GenBank/DDBJ whole genome shotgun (WGS) entry which is preliminary data.</text>
</comment>
<keyword evidence="11" id="KW-1185">Reference proteome</keyword>
<dbReference type="Gene3D" id="2.40.110.10">
    <property type="entry name" value="Butyryl-CoA Dehydrogenase, subunit A, domain 2"/>
    <property type="match status" value="1"/>
</dbReference>
<dbReference type="AlphaFoldDB" id="A0A9P4YZ25"/>
<comment type="cofactor">
    <cofactor evidence="1">
        <name>FAD</name>
        <dbReference type="ChEBI" id="CHEBI:57692"/>
    </cofactor>
</comment>
<dbReference type="GeneID" id="55971182"/>
<dbReference type="InterPro" id="IPR037069">
    <property type="entry name" value="AcylCoA_DH/ox_N_sf"/>
</dbReference>
<evidence type="ECO:0000259" key="9">
    <source>
        <dbReference type="PROSITE" id="PS50255"/>
    </source>
</evidence>
<comment type="similarity">
    <text evidence="2">Belongs to the acyl-CoA dehydrogenase family.</text>
</comment>
<name>A0A9P4YZ25_9HYPO</name>
<dbReference type="InterPro" id="IPR036250">
    <property type="entry name" value="AcylCo_DH-like_C"/>
</dbReference>
<evidence type="ECO:0000256" key="5">
    <source>
        <dbReference type="ARBA" id="ARBA00022723"/>
    </source>
</evidence>
<dbReference type="PROSITE" id="PS50255">
    <property type="entry name" value="CYTOCHROME_B5_2"/>
    <property type="match status" value="1"/>
</dbReference>
<keyword evidence="7" id="KW-0560">Oxidoreductase</keyword>
<keyword evidence="5" id="KW-0479">Metal-binding</keyword>
<dbReference type="Gene3D" id="1.10.540.10">
    <property type="entry name" value="Acyl-CoA dehydrogenase/oxidase, N-terminal domain"/>
    <property type="match status" value="1"/>
</dbReference>
<proteinExistence type="inferred from homology"/>
<dbReference type="OrthoDB" id="2588832at2759"/>
<keyword evidence="3" id="KW-0349">Heme</keyword>
<evidence type="ECO:0000256" key="4">
    <source>
        <dbReference type="ARBA" id="ARBA00022630"/>
    </source>
</evidence>
<dbReference type="GO" id="GO:0033539">
    <property type="term" value="P:fatty acid beta-oxidation using acyl-CoA dehydrogenase"/>
    <property type="evidence" value="ECO:0007669"/>
    <property type="project" value="TreeGrafter"/>
</dbReference>
<keyword evidence="6" id="KW-0274">FAD</keyword>
<dbReference type="EMBL" id="JAANYQ010000004">
    <property type="protein sequence ID" value="KAF4124288.1"/>
    <property type="molecule type" value="Genomic_DNA"/>
</dbReference>
<evidence type="ECO:0000313" key="10">
    <source>
        <dbReference type="EMBL" id="KAF4124288.1"/>
    </source>
</evidence>
<dbReference type="Pfam" id="PF02770">
    <property type="entry name" value="Acyl-CoA_dh_M"/>
    <property type="match status" value="1"/>
</dbReference>
<dbReference type="PROSITE" id="PS00191">
    <property type="entry name" value="CYTOCHROME_B5_1"/>
    <property type="match status" value="1"/>
</dbReference>
<feature type="domain" description="Cytochrome b5 heme-binding" evidence="9">
    <location>
        <begin position="1"/>
        <end position="76"/>
    </location>
</feature>
<reference evidence="10" key="1">
    <citation type="submission" date="2020-03" db="EMBL/GenBank/DDBJ databases">
        <title>Site-based positive gene gene selection in Geosmithia morbida across the United States reveals a broad range of putative effectors and factors for local host and environmental adapation.</title>
        <authorList>
            <person name="Onufrak A."/>
            <person name="Murdoch R.W."/>
            <person name="Gazis R."/>
            <person name="Huff M."/>
            <person name="Staton M."/>
            <person name="Klingeman W."/>
            <person name="Hadziabdic D."/>
        </authorList>
    </citation>
    <scope>NUCLEOTIDE SEQUENCE</scope>
    <source>
        <strain evidence="10">1262</strain>
    </source>
</reference>
<dbReference type="GO" id="GO:0005737">
    <property type="term" value="C:cytoplasm"/>
    <property type="evidence" value="ECO:0007669"/>
    <property type="project" value="TreeGrafter"/>
</dbReference>
<dbReference type="SMART" id="SM01117">
    <property type="entry name" value="Cyt-b5"/>
    <property type="match status" value="1"/>
</dbReference>